<evidence type="ECO:0000256" key="3">
    <source>
        <dbReference type="ARBA" id="ARBA00011738"/>
    </source>
</evidence>
<dbReference type="GO" id="GO:0000976">
    <property type="term" value="F:transcription cis-regulatory region binding"/>
    <property type="evidence" value="ECO:0007669"/>
    <property type="project" value="TreeGrafter"/>
</dbReference>
<dbReference type="InterPro" id="IPR036390">
    <property type="entry name" value="WH_DNA-bd_sf"/>
</dbReference>
<sequence>MEAKVYTEIRALFTEYLTEKKLRKTEERYAIFKEICAFPGHFDMCMLSDRLEQDNFHVSKATLYNTLDVLVDAGLVVRHQITVQSVQYELRIYADTHLHLVCTRCGAIRELRNSTLKADMRNLKVSRFTPEYYCLYIYGLCSKCKFKLQRSVK</sequence>
<dbReference type="SUPFAM" id="SSF46785">
    <property type="entry name" value="Winged helix' DNA-binding domain"/>
    <property type="match status" value="1"/>
</dbReference>
<evidence type="ECO:0000256" key="1">
    <source>
        <dbReference type="ARBA" id="ARBA00004496"/>
    </source>
</evidence>
<evidence type="ECO:0000256" key="7">
    <source>
        <dbReference type="ARBA" id="ARBA00022723"/>
    </source>
</evidence>
<evidence type="ECO:0000256" key="8">
    <source>
        <dbReference type="ARBA" id="ARBA00022833"/>
    </source>
</evidence>
<dbReference type="EMBL" id="WKMY01000002">
    <property type="protein sequence ID" value="MRY92543.1"/>
    <property type="molecule type" value="Genomic_DNA"/>
</dbReference>
<name>A0A173ZTX3_PARDI</name>
<evidence type="ECO:0000313" key="16">
    <source>
        <dbReference type="EMBL" id="MRZ52233.1"/>
    </source>
</evidence>
<dbReference type="AlphaFoldDB" id="A0A173ZTX3"/>
<dbReference type="Proteomes" id="UP000501982">
    <property type="component" value="Chromosome"/>
</dbReference>
<dbReference type="InterPro" id="IPR043135">
    <property type="entry name" value="Fur_C"/>
</dbReference>
<reference evidence="17 22" key="3">
    <citation type="submission" date="2020-04" db="EMBL/GenBank/DDBJ databases">
        <title>Complete Genomes and Methylome analysis of CBBP consortium that reverse antibiotic-induced susceptibility to vancomycin-resistant Enterococcus faecium infection.</title>
        <authorList>
            <person name="Fomenkov A."/>
            <person name="Zhang Z."/>
            <person name="Pamer E."/>
            <person name="Roberts R.J."/>
        </authorList>
    </citation>
    <scope>NUCLEOTIDE SEQUENCE [LARGE SCALE GENOMIC DNA]</scope>
    <source>
        <strain evidence="22">CBBP</strain>
        <strain evidence="17">CBBP-1</strain>
    </source>
</reference>
<keyword evidence="10" id="KW-0238">DNA-binding</keyword>
<evidence type="ECO:0000313" key="22">
    <source>
        <dbReference type="Proteomes" id="UP000501982"/>
    </source>
</evidence>
<dbReference type="EMBL" id="CP051672">
    <property type="protein sequence ID" value="QJE30511.1"/>
    <property type="molecule type" value="Genomic_DNA"/>
</dbReference>
<evidence type="ECO:0000256" key="6">
    <source>
        <dbReference type="ARBA" id="ARBA00022491"/>
    </source>
</evidence>
<feature type="binding site" evidence="12">
    <location>
        <position position="105"/>
    </location>
    <ligand>
        <name>Zn(2+)</name>
        <dbReference type="ChEBI" id="CHEBI:29105"/>
    </ligand>
</feature>
<dbReference type="RefSeq" id="WP_022193204.1">
    <property type="nucleotide sequence ID" value="NZ_CABMKT010000001.1"/>
</dbReference>
<evidence type="ECO:0000256" key="9">
    <source>
        <dbReference type="ARBA" id="ARBA00023015"/>
    </source>
</evidence>
<accession>A0A173ZTX3</accession>
<keyword evidence="9" id="KW-0805">Transcription regulation</keyword>
<evidence type="ECO:0000256" key="5">
    <source>
        <dbReference type="ARBA" id="ARBA00022490"/>
    </source>
</evidence>
<keyword evidence="7 12" id="KW-0479">Metal-binding</keyword>
<evidence type="ECO:0000313" key="18">
    <source>
        <dbReference type="Proteomes" id="UP000095455"/>
    </source>
</evidence>
<dbReference type="GO" id="GO:1900376">
    <property type="term" value="P:regulation of secondary metabolite biosynthetic process"/>
    <property type="evidence" value="ECO:0007669"/>
    <property type="project" value="TreeGrafter"/>
</dbReference>
<evidence type="ECO:0000313" key="20">
    <source>
        <dbReference type="Proteomes" id="UP000441358"/>
    </source>
</evidence>
<keyword evidence="11" id="KW-0804">Transcription</keyword>
<evidence type="ECO:0000256" key="4">
    <source>
        <dbReference type="ARBA" id="ARBA00020910"/>
    </source>
</evidence>
<gene>
    <name evidence="13" type="primary">perR</name>
    <name evidence="14" type="ORF">ERS852380_01015</name>
    <name evidence="13" type="ORF">ERS852429_02402</name>
    <name evidence="16" type="ORF">GKD66_18800</name>
    <name evidence="15" type="ORF">GKD67_04680</name>
    <name evidence="17" type="ORF">HHO38_20495</name>
</gene>
<evidence type="ECO:0000313" key="13">
    <source>
        <dbReference type="EMBL" id="CUN19298.1"/>
    </source>
</evidence>
<dbReference type="Proteomes" id="UP000095591">
    <property type="component" value="Unassembled WGS sequence"/>
</dbReference>
<evidence type="ECO:0000256" key="11">
    <source>
        <dbReference type="ARBA" id="ARBA00023163"/>
    </source>
</evidence>
<dbReference type="Gene3D" id="3.30.1490.190">
    <property type="match status" value="1"/>
</dbReference>
<feature type="binding site" evidence="12">
    <location>
        <position position="144"/>
    </location>
    <ligand>
        <name>Zn(2+)</name>
        <dbReference type="ChEBI" id="CHEBI:29105"/>
    </ligand>
</feature>
<comment type="similarity">
    <text evidence="2">Belongs to the Fur family.</text>
</comment>
<dbReference type="Gene3D" id="1.10.10.10">
    <property type="entry name" value="Winged helix-like DNA-binding domain superfamily/Winged helix DNA-binding domain"/>
    <property type="match status" value="1"/>
</dbReference>
<dbReference type="EMBL" id="CYYK01000003">
    <property type="protein sequence ID" value="CUN78876.1"/>
    <property type="molecule type" value="Genomic_DNA"/>
</dbReference>
<evidence type="ECO:0000313" key="17">
    <source>
        <dbReference type="EMBL" id="QJE30511.1"/>
    </source>
</evidence>
<dbReference type="GO" id="GO:0003700">
    <property type="term" value="F:DNA-binding transcription factor activity"/>
    <property type="evidence" value="ECO:0007669"/>
    <property type="project" value="InterPro"/>
</dbReference>
<reference evidence="20 21" key="2">
    <citation type="journal article" date="2019" name="Nat. Med.">
        <title>A library of human gut bacterial isolates paired with longitudinal multiomics data enables mechanistic microbiome research.</title>
        <authorList>
            <person name="Poyet M."/>
            <person name="Groussin M."/>
            <person name="Gibbons S.M."/>
            <person name="Avila-Pacheco J."/>
            <person name="Jiang X."/>
            <person name="Kearney S.M."/>
            <person name="Perrotta A.R."/>
            <person name="Berdy B."/>
            <person name="Zhao S."/>
            <person name="Lieberman T.D."/>
            <person name="Swanson P.K."/>
            <person name="Smith M."/>
            <person name="Roesemann S."/>
            <person name="Alexander J.E."/>
            <person name="Rich S.A."/>
            <person name="Livny J."/>
            <person name="Vlamakis H."/>
            <person name="Clish C."/>
            <person name="Bullock K."/>
            <person name="Deik A."/>
            <person name="Scott J."/>
            <person name="Pierce K.A."/>
            <person name="Xavier R.J."/>
            <person name="Alm E.J."/>
        </authorList>
    </citation>
    <scope>NUCLEOTIDE SEQUENCE [LARGE SCALE GENOMIC DNA]</scope>
    <source>
        <strain evidence="16 20">BIOML-A32</strain>
        <strain evidence="15 21">BIOML-A9</strain>
    </source>
</reference>
<comment type="cofactor">
    <cofactor evidence="12">
        <name>Zn(2+)</name>
        <dbReference type="ChEBI" id="CHEBI:29105"/>
    </cofactor>
    <text evidence="12">Binds 1 zinc ion per subunit.</text>
</comment>
<dbReference type="InterPro" id="IPR002481">
    <property type="entry name" value="FUR"/>
</dbReference>
<evidence type="ECO:0000313" key="21">
    <source>
        <dbReference type="Proteomes" id="UP000461276"/>
    </source>
</evidence>
<evidence type="ECO:0000313" key="15">
    <source>
        <dbReference type="EMBL" id="MRY92543.1"/>
    </source>
</evidence>
<protein>
    <recommendedName>
        <fullName evidence="4">Ferric uptake regulation protein</fullName>
    </recommendedName>
</protein>
<proteinExistence type="inferred from homology"/>
<reference evidence="18 19" key="1">
    <citation type="submission" date="2015-09" db="EMBL/GenBank/DDBJ databases">
        <authorList>
            <consortium name="Pathogen Informatics"/>
        </authorList>
    </citation>
    <scope>NUCLEOTIDE SEQUENCE [LARGE SCALE GENOMIC DNA]</scope>
    <source>
        <strain evidence="14 18">2789STDY5608822</strain>
        <strain evidence="13 19">2789STDY5608872</strain>
    </source>
</reference>
<dbReference type="PANTHER" id="PTHR33202">
    <property type="entry name" value="ZINC UPTAKE REGULATION PROTEIN"/>
    <property type="match status" value="1"/>
</dbReference>
<dbReference type="EMBL" id="WKMC01000016">
    <property type="protein sequence ID" value="MRZ52233.1"/>
    <property type="molecule type" value="Genomic_DNA"/>
</dbReference>
<dbReference type="Proteomes" id="UP000441358">
    <property type="component" value="Unassembled WGS sequence"/>
</dbReference>
<feature type="binding site" evidence="12">
    <location>
        <position position="141"/>
    </location>
    <ligand>
        <name>Zn(2+)</name>
        <dbReference type="ChEBI" id="CHEBI:29105"/>
    </ligand>
</feature>
<evidence type="ECO:0000256" key="10">
    <source>
        <dbReference type="ARBA" id="ARBA00023125"/>
    </source>
</evidence>
<keyword evidence="8 12" id="KW-0862">Zinc</keyword>
<dbReference type="Pfam" id="PF01475">
    <property type="entry name" value="FUR"/>
    <property type="match status" value="1"/>
</dbReference>
<dbReference type="EMBL" id="CYXP01000005">
    <property type="protein sequence ID" value="CUN19298.1"/>
    <property type="molecule type" value="Genomic_DNA"/>
</dbReference>
<feature type="binding site" evidence="12">
    <location>
        <position position="102"/>
    </location>
    <ligand>
        <name>Zn(2+)</name>
        <dbReference type="ChEBI" id="CHEBI:29105"/>
    </ligand>
</feature>
<dbReference type="PANTHER" id="PTHR33202:SF2">
    <property type="entry name" value="FERRIC UPTAKE REGULATION PROTEIN"/>
    <property type="match status" value="1"/>
</dbReference>
<evidence type="ECO:0000313" key="19">
    <source>
        <dbReference type="Proteomes" id="UP000095591"/>
    </source>
</evidence>
<evidence type="ECO:0000256" key="2">
    <source>
        <dbReference type="ARBA" id="ARBA00007957"/>
    </source>
</evidence>
<organism evidence="16 20">
    <name type="scientific">Parabacteroides distasonis</name>
    <dbReference type="NCBI Taxonomy" id="823"/>
    <lineage>
        <taxon>Bacteria</taxon>
        <taxon>Pseudomonadati</taxon>
        <taxon>Bacteroidota</taxon>
        <taxon>Bacteroidia</taxon>
        <taxon>Bacteroidales</taxon>
        <taxon>Tannerellaceae</taxon>
        <taxon>Parabacteroides</taxon>
    </lineage>
</organism>
<dbReference type="GO" id="GO:0008270">
    <property type="term" value="F:zinc ion binding"/>
    <property type="evidence" value="ECO:0007669"/>
    <property type="project" value="TreeGrafter"/>
</dbReference>
<comment type="subcellular location">
    <subcellularLocation>
        <location evidence="1">Cytoplasm</location>
    </subcellularLocation>
</comment>
<dbReference type="Proteomes" id="UP000461276">
    <property type="component" value="Unassembled WGS sequence"/>
</dbReference>
<evidence type="ECO:0000256" key="12">
    <source>
        <dbReference type="PIRSR" id="PIRSR602481-1"/>
    </source>
</evidence>
<dbReference type="GO" id="GO:0045892">
    <property type="term" value="P:negative regulation of DNA-templated transcription"/>
    <property type="evidence" value="ECO:0007669"/>
    <property type="project" value="TreeGrafter"/>
</dbReference>
<dbReference type="Proteomes" id="UP000095455">
    <property type="component" value="Unassembled WGS sequence"/>
</dbReference>
<keyword evidence="6" id="KW-0678">Repressor</keyword>
<dbReference type="CDD" id="cd07153">
    <property type="entry name" value="Fur_like"/>
    <property type="match status" value="1"/>
</dbReference>
<dbReference type="GO" id="GO:0005829">
    <property type="term" value="C:cytosol"/>
    <property type="evidence" value="ECO:0007669"/>
    <property type="project" value="TreeGrafter"/>
</dbReference>
<comment type="subunit">
    <text evidence="3">Homodimer.</text>
</comment>
<keyword evidence="5" id="KW-0963">Cytoplasm</keyword>
<evidence type="ECO:0000313" key="14">
    <source>
        <dbReference type="EMBL" id="CUN78876.1"/>
    </source>
</evidence>
<dbReference type="InterPro" id="IPR036388">
    <property type="entry name" value="WH-like_DNA-bd_sf"/>
</dbReference>